<comment type="caution">
    <text evidence="2">The sequence shown here is derived from an EMBL/GenBank/DDBJ whole genome shotgun (WGS) entry which is preliminary data.</text>
</comment>
<feature type="region of interest" description="Disordered" evidence="1">
    <location>
        <begin position="17"/>
        <end position="39"/>
    </location>
</feature>
<gene>
    <name evidence="2" type="ORF">GUJ93_ZPchr0002g25293</name>
</gene>
<evidence type="ECO:0000313" key="2">
    <source>
        <dbReference type="EMBL" id="KAG8059539.1"/>
    </source>
</evidence>
<evidence type="ECO:0000256" key="1">
    <source>
        <dbReference type="SAM" id="MobiDB-lite"/>
    </source>
</evidence>
<organism evidence="2 3">
    <name type="scientific">Zizania palustris</name>
    <name type="common">Northern wild rice</name>
    <dbReference type="NCBI Taxonomy" id="103762"/>
    <lineage>
        <taxon>Eukaryota</taxon>
        <taxon>Viridiplantae</taxon>
        <taxon>Streptophyta</taxon>
        <taxon>Embryophyta</taxon>
        <taxon>Tracheophyta</taxon>
        <taxon>Spermatophyta</taxon>
        <taxon>Magnoliopsida</taxon>
        <taxon>Liliopsida</taxon>
        <taxon>Poales</taxon>
        <taxon>Poaceae</taxon>
        <taxon>BOP clade</taxon>
        <taxon>Oryzoideae</taxon>
        <taxon>Oryzeae</taxon>
        <taxon>Zizaniinae</taxon>
        <taxon>Zizania</taxon>
    </lineage>
</organism>
<evidence type="ECO:0000313" key="3">
    <source>
        <dbReference type="Proteomes" id="UP000729402"/>
    </source>
</evidence>
<dbReference type="EMBL" id="JAAALK010000287">
    <property type="protein sequence ID" value="KAG8059539.1"/>
    <property type="molecule type" value="Genomic_DNA"/>
</dbReference>
<dbReference type="AlphaFoldDB" id="A0A8J5VW89"/>
<name>A0A8J5VW89_ZIZPA</name>
<dbReference type="Proteomes" id="UP000729402">
    <property type="component" value="Unassembled WGS sequence"/>
</dbReference>
<keyword evidence="3" id="KW-1185">Reference proteome</keyword>
<accession>A0A8J5VW89</accession>
<proteinExistence type="predicted"/>
<reference evidence="2" key="1">
    <citation type="journal article" date="2021" name="bioRxiv">
        <title>Whole Genome Assembly and Annotation of Northern Wild Rice, Zizania palustris L., Supports a Whole Genome Duplication in the Zizania Genus.</title>
        <authorList>
            <person name="Haas M."/>
            <person name="Kono T."/>
            <person name="Macchietto M."/>
            <person name="Millas R."/>
            <person name="McGilp L."/>
            <person name="Shao M."/>
            <person name="Duquette J."/>
            <person name="Hirsch C.N."/>
            <person name="Kimball J."/>
        </authorList>
    </citation>
    <scope>NUCLEOTIDE SEQUENCE</scope>
    <source>
        <tissue evidence="2">Fresh leaf tissue</tissue>
    </source>
</reference>
<sequence>MEYVVVGGIHLATKDNAQPTTPLVTPRVGSPVRSSPGRAVMPTCGSEPHMYLVLEAPSVVEHAMSPMDTPDVDEEADGAPLRFRTLADLLGNWQPGVVHIQLTEELLATIGDEPRTVEEALKIK</sequence>
<reference evidence="2" key="2">
    <citation type="submission" date="2021-02" db="EMBL/GenBank/DDBJ databases">
        <authorList>
            <person name="Kimball J.A."/>
            <person name="Haas M.W."/>
            <person name="Macchietto M."/>
            <person name="Kono T."/>
            <person name="Duquette J."/>
            <person name="Shao M."/>
        </authorList>
    </citation>
    <scope>NUCLEOTIDE SEQUENCE</scope>
    <source>
        <tissue evidence="2">Fresh leaf tissue</tissue>
    </source>
</reference>
<protein>
    <submittedName>
        <fullName evidence="2">Uncharacterized protein</fullName>
    </submittedName>
</protein>